<evidence type="ECO:0000313" key="2">
    <source>
        <dbReference type="Proteomes" id="UP000297299"/>
    </source>
</evidence>
<protein>
    <submittedName>
        <fullName evidence="1">Uncharacterized protein</fullName>
    </submittedName>
</protein>
<organism evidence="1 2">
    <name type="scientific">Botryotinia calthae</name>
    <dbReference type="NCBI Taxonomy" id="38488"/>
    <lineage>
        <taxon>Eukaryota</taxon>
        <taxon>Fungi</taxon>
        <taxon>Dikarya</taxon>
        <taxon>Ascomycota</taxon>
        <taxon>Pezizomycotina</taxon>
        <taxon>Leotiomycetes</taxon>
        <taxon>Helotiales</taxon>
        <taxon>Sclerotiniaceae</taxon>
        <taxon>Botryotinia</taxon>
    </lineage>
</organism>
<dbReference type="AlphaFoldDB" id="A0A4Y8CH53"/>
<accession>A0A4Y8CH53</accession>
<comment type="caution">
    <text evidence="1">The sequence shown here is derived from an EMBL/GenBank/DDBJ whole genome shotgun (WGS) entry which is preliminary data.</text>
</comment>
<reference evidence="1 2" key="1">
    <citation type="submission" date="2017-11" db="EMBL/GenBank/DDBJ databases">
        <title>Comparative genomics of Botrytis spp.</title>
        <authorList>
            <person name="Valero-Jimenez C.A."/>
            <person name="Tapia P."/>
            <person name="Veloso J."/>
            <person name="Silva-Moreno E."/>
            <person name="Staats M."/>
            <person name="Valdes J.H."/>
            <person name="Van Kan J.A.L."/>
        </authorList>
    </citation>
    <scope>NUCLEOTIDE SEQUENCE [LARGE SCALE GENOMIC DNA]</scope>
    <source>
        <strain evidence="1 2">MUCL2830</strain>
    </source>
</reference>
<gene>
    <name evidence="1" type="ORF">BOTCAL_0694g00030</name>
</gene>
<keyword evidence="2" id="KW-1185">Reference proteome</keyword>
<name>A0A4Y8CH53_9HELO</name>
<proteinExistence type="predicted"/>
<dbReference type="OrthoDB" id="10591559at2759"/>
<sequence length="151" mass="17017">MAEGNLMTKVLEVKQGETSSGIGIDIGIGVDADRRAPVLHQHFTFSSGQMDVRDIDRASEGSVLYKPYIYYDIFTLLLECNNQEKAFQIQVYCLTLLEHRYQKSNGTALEVHLTREFPYRAAVTNIQQTQSRLGRIPRPWGYASSSSLIGD</sequence>
<dbReference type="EMBL" id="PHWZ01000690">
    <property type="protein sequence ID" value="TEY33032.1"/>
    <property type="molecule type" value="Genomic_DNA"/>
</dbReference>
<evidence type="ECO:0000313" key="1">
    <source>
        <dbReference type="EMBL" id="TEY33032.1"/>
    </source>
</evidence>
<dbReference type="Proteomes" id="UP000297299">
    <property type="component" value="Unassembled WGS sequence"/>
</dbReference>